<evidence type="ECO:0000256" key="1">
    <source>
        <dbReference type="SAM" id="MobiDB-lite"/>
    </source>
</evidence>
<reference evidence="3" key="2">
    <citation type="submission" date="2024-04" db="EMBL/GenBank/DDBJ databases">
        <authorList>
            <person name="Chen Y."/>
            <person name="Shah S."/>
            <person name="Dougan E. K."/>
            <person name="Thang M."/>
            <person name="Chan C."/>
        </authorList>
    </citation>
    <scope>NUCLEOTIDE SEQUENCE [LARGE SCALE GENOMIC DNA]</scope>
</reference>
<protein>
    <submittedName>
        <fullName evidence="2">Uncharacterized protein</fullName>
    </submittedName>
</protein>
<dbReference type="OrthoDB" id="410051at2759"/>
<dbReference type="Proteomes" id="UP001152797">
    <property type="component" value="Unassembled WGS sequence"/>
</dbReference>
<feature type="region of interest" description="Disordered" evidence="1">
    <location>
        <begin position="685"/>
        <end position="709"/>
    </location>
</feature>
<dbReference type="EMBL" id="CAMXCT030001686">
    <property type="protein sequence ID" value="CAL4779546.1"/>
    <property type="molecule type" value="Genomic_DNA"/>
</dbReference>
<accession>A0A9P1CHS5</accession>
<gene>
    <name evidence="2" type="ORF">C1SCF055_LOCUS19077</name>
</gene>
<dbReference type="EMBL" id="CAMXCT010001686">
    <property type="protein sequence ID" value="CAI3992234.1"/>
    <property type="molecule type" value="Genomic_DNA"/>
</dbReference>
<proteinExistence type="predicted"/>
<evidence type="ECO:0000313" key="4">
    <source>
        <dbReference type="Proteomes" id="UP001152797"/>
    </source>
</evidence>
<comment type="caution">
    <text evidence="2">The sequence shown here is derived from an EMBL/GenBank/DDBJ whole genome shotgun (WGS) entry which is preliminary data.</text>
</comment>
<name>A0A9P1CHS5_9DINO</name>
<reference evidence="2" key="1">
    <citation type="submission" date="2022-10" db="EMBL/GenBank/DDBJ databases">
        <authorList>
            <person name="Chen Y."/>
            <person name="Dougan E. K."/>
            <person name="Chan C."/>
            <person name="Rhodes N."/>
            <person name="Thang M."/>
        </authorList>
    </citation>
    <scope>NUCLEOTIDE SEQUENCE</scope>
</reference>
<dbReference type="EMBL" id="CAMXCT020001686">
    <property type="protein sequence ID" value="CAL1145609.1"/>
    <property type="molecule type" value="Genomic_DNA"/>
</dbReference>
<dbReference type="AlphaFoldDB" id="A0A9P1CHS5"/>
<evidence type="ECO:0000313" key="2">
    <source>
        <dbReference type="EMBL" id="CAI3992234.1"/>
    </source>
</evidence>
<sequence length="709" mass="77987">MDPHVVAELTKLKDDKQLPINTKWAKLKETMVQAGLAWPRTEVPSQVLCHPKNRAGIMLNAWDVHAKGAKMLELGIAMNKIQESVAFEVSTKGSTKQQQLQANIQLVESSHNQLAPVTGQERLLSCSSSHLVAFCRAVLHGCQTQEPSLKAKTNGQLSLAALANSQDGLVTMCEQGWTWLVVSSLVEEAFPDLPTLVQQALNTTQAVSQGQGECETMLTIATHYQHGQDSNGSGDMAQAIQLAASSQPEGSNYMQTMGYYVQNFSGGVGWPLLHLLQHISSWASLAANICLGKQFSTTLKLGEEYFSTVAYLDFKEKSSSMPWVRAALLAANLSAPRSIDGIAKCLTKADCEKLKSKHQKALVIQCESMLAMNWATLQGKPWKDTPKAYNLMGRCMVRMALHIAKKETKGRDTKNYESLAEISTLFSEELLEVEAAPGAPSVEPDAADPAKLAMKTYRVEPGCHYTYKAKDSKIADPRVWKLQHVGPDKSNFEHQPLIGPAVGLEVENGDLKRFRKFDRDLPVLVPTATLEKLHPSQSEQLLKEAMKAEAQQILCQHYQEKVKLDADSLLVAQNFNGILANKSFGKGKLVLFPVGPVAVVKEVKASMLTMTSPLGQELQILAPKLDLKEGTGCLVPYFHVRPTPEQSLANMEPFVAKSSNWQIPGYKNSTKIDIGDQLLFYKDKDKEKDKKEEEATVSPPAKRAKAGRT</sequence>
<evidence type="ECO:0000313" key="3">
    <source>
        <dbReference type="EMBL" id="CAL1145609.1"/>
    </source>
</evidence>
<keyword evidence="4" id="KW-1185">Reference proteome</keyword>
<organism evidence="2">
    <name type="scientific">Cladocopium goreaui</name>
    <dbReference type="NCBI Taxonomy" id="2562237"/>
    <lineage>
        <taxon>Eukaryota</taxon>
        <taxon>Sar</taxon>
        <taxon>Alveolata</taxon>
        <taxon>Dinophyceae</taxon>
        <taxon>Suessiales</taxon>
        <taxon>Symbiodiniaceae</taxon>
        <taxon>Cladocopium</taxon>
    </lineage>
</organism>
<feature type="compositionally biased region" description="Basic and acidic residues" evidence="1">
    <location>
        <begin position="685"/>
        <end position="694"/>
    </location>
</feature>